<organism evidence="1 2">
    <name type="scientific">Citrullus colocynthis</name>
    <name type="common">colocynth</name>
    <dbReference type="NCBI Taxonomy" id="252529"/>
    <lineage>
        <taxon>Eukaryota</taxon>
        <taxon>Viridiplantae</taxon>
        <taxon>Streptophyta</taxon>
        <taxon>Embryophyta</taxon>
        <taxon>Tracheophyta</taxon>
        <taxon>Spermatophyta</taxon>
        <taxon>Magnoliopsida</taxon>
        <taxon>eudicotyledons</taxon>
        <taxon>Gunneridae</taxon>
        <taxon>Pentapetalae</taxon>
        <taxon>rosids</taxon>
        <taxon>fabids</taxon>
        <taxon>Cucurbitales</taxon>
        <taxon>Cucurbitaceae</taxon>
        <taxon>Benincaseae</taxon>
        <taxon>Citrullus</taxon>
    </lineage>
</organism>
<evidence type="ECO:0000313" key="2">
    <source>
        <dbReference type="Proteomes" id="UP001642487"/>
    </source>
</evidence>
<gene>
    <name evidence="1" type="ORF">CITCOLO1_LOCUS7893</name>
</gene>
<sequence length="155" mass="17159">MAAMAHLPIAEAMASILLAHLENGELGLILHRTRSSIYTCHRVRIFFLPMHSINFLFSEISRDARAVFPTSSIPQPSMGLTMAVVPYLCCSQQTNASQSQSPSCFQPLVLSERPESRSLYKQSFIALPHTFKILNVQPTASSIELSLCSFPSSYP</sequence>
<proteinExistence type="predicted"/>
<accession>A0ABP0Y7W6</accession>
<evidence type="ECO:0000313" key="1">
    <source>
        <dbReference type="EMBL" id="CAK9316047.1"/>
    </source>
</evidence>
<dbReference type="EMBL" id="OZ021736">
    <property type="protein sequence ID" value="CAK9316047.1"/>
    <property type="molecule type" value="Genomic_DNA"/>
</dbReference>
<keyword evidence="2" id="KW-1185">Reference proteome</keyword>
<dbReference type="Proteomes" id="UP001642487">
    <property type="component" value="Chromosome 2"/>
</dbReference>
<name>A0ABP0Y7W6_9ROSI</name>
<reference evidence="1 2" key="1">
    <citation type="submission" date="2024-03" db="EMBL/GenBank/DDBJ databases">
        <authorList>
            <person name="Gkanogiannis A."/>
            <person name="Becerra Lopez-Lavalle L."/>
        </authorList>
    </citation>
    <scope>NUCLEOTIDE SEQUENCE [LARGE SCALE GENOMIC DNA]</scope>
</reference>
<protein>
    <submittedName>
        <fullName evidence="1">Uncharacterized protein</fullName>
    </submittedName>
</protein>